<evidence type="ECO:0000256" key="3">
    <source>
        <dbReference type="ARBA" id="ARBA00022502"/>
    </source>
</evidence>
<dbReference type="PANTHER" id="PTHR22760">
    <property type="entry name" value="GLYCOSYLTRANSFERASE"/>
    <property type="match status" value="1"/>
</dbReference>
<evidence type="ECO:0000256" key="8">
    <source>
        <dbReference type="ARBA" id="ARBA00022989"/>
    </source>
</evidence>
<evidence type="ECO:0000256" key="6">
    <source>
        <dbReference type="ARBA" id="ARBA00022692"/>
    </source>
</evidence>
<evidence type="ECO:0000256" key="1">
    <source>
        <dbReference type="ARBA" id="ARBA00004477"/>
    </source>
</evidence>
<evidence type="ECO:0000256" key="7">
    <source>
        <dbReference type="ARBA" id="ARBA00022824"/>
    </source>
</evidence>
<evidence type="ECO:0000256" key="11">
    <source>
        <dbReference type="RuleBase" id="RU363075"/>
    </source>
</evidence>
<keyword evidence="5" id="KW-0808">Transferase</keyword>
<feature type="transmembrane region" description="Helical" evidence="11">
    <location>
        <begin position="284"/>
        <end position="303"/>
    </location>
</feature>
<organism evidence="12 13">
    <name type="scientific">Metschnikowia bicuspidata</name>
    <dbReference type="NCBI Taxonomy" id="27322"/>
    <lineage>
        <taxon>Eukaryota</taxon>
        <taxon>Fungi</taxon>
        <taxon>Dikarya</taxon>
        <taxon>Ascomycota</taxon>
        <taxon>Saccharomycotina</taxon>
        <taxon>Pichiomycetes</taxon>
        <taxon>Metschnikowiaceae</taxon>
        <taxon>Metschnikowia</taxon>
    </lineage>
</organism>
<keyword evidence="3" id="KW-0337">GPI-anchor biosynthesis</keyword>
<dbReference type="PANTHER" id="PTHR22760:SF3">
    <property type="entry name" value="GPI MANNOSYLTRANSFERASE 4"/>
    <property type="match status" value="1"/>
</dbReference>
<comment type="pathway">
    <text evidence="2">Glycolipid biosynthesis; glycosylphosphatidylinositol-anchor biosynthesis.</text>
</comment>
<reference evidence="13" key="1">
    <citation type="journal article" date="2018" name="Nat. Microbiol.">
        <title>Leveraging single-cell genomics to expand the fungal tree of life.</title>
        <authorList>
            <person name="Ahrendt S.R."/>
            <person name="Quandt C.A."/>
            <person name="Ciobanu D."/>
            <person name="Clum A."/>
            <person name="Salamov A."/>
            <person name="Andreopoulos B."/>
            <person name="Cheng J.F."/>
            <person name="Woyke T."/>
            <person name="Pelin A."/>
            <person name="Henrissat B."/>
            <person name="Reynolds N.K."/>
            <person name="Benny G.L."/>
            <person name="Smith M.E."/>
            <person name="James T.Y."/>
            <person name="Grigoriev I.V."/>
        </authorList>
    </citation>
    <scope>NUCLEOTIDE SEQUENCE [LARGE SCALE GENOMIC DNA]</scope>
    <source>
        <strain evidence="13">Baker2002</strain>
    </source>
</reference>
<evidence type="ECO:0000256" key="5">
    <source>
        <dbReference type="ARBA" id="ARBA00022679"/>
    </source>
</evidence>
<feature type="transmembrane region" description="Helical" evidence="11">
    <location>
        <begin position="366"/>
        <end position="385"/>
    </location>
</feature>
<evidence type="ECO:0000313" key="13">
    <source>
        <dbReference type="Proteomes" id="UP000268321"/>
    </source>
</evidence>
<dbReference type="GO" id="GO:0005789">
    <property type="term" value="C:endoplasmic reticulum membrane"/>
    <property type="evidence" value="ECO:0007669"/>
    <property type="project" value="UniProtKB-SubCell"/>
</dbReference>
<evidence type="ECO:0000256" key="10">
    <source>
        <dbReference type="ARBA" id="ARBA00038466"/>
    </source>
</evidence>
<feature type="transmembrane region" description="Helical" evidence="11">
    <location>
        <begin position="88"/>
        <end position="108"/>
    </location>
</feature>
<gene>
    <name evidence="12" type="ORF">METBISCDRAFT_28347</name>
</gene>
<keyword evidence="8 11" id="KW-1133">Transmembrane helix</keyword>
<feature type="transmembrane region" description="Helical" evidence="11">
    <location>
        <begin position="219"/>
        <end position="241"/>
    </location>
</feature>
<dbReference type="Proteomes" id="UP000268321">
    <property type="component" value="Unassembled WGS sequence"/>
</dbReference>
<protein>
    <recommendedName>
        <fullName evidence="11">Mannosyltransferase</fullName>
        <ecNumber evidence="11">2.4.1.-</ecNumber>
    </recommendedName>
</protein>
<feature type="transmembrane region" description="Helical" evidence="11">
    <location>
        <begin position="310"/>
        <end position="330"/>
    </location>
</feature>
<dbReference type="OrthoDB" id="10066429at2759"/>
<accession>A0A4V1J2P8</accession>
<feature type="transmembrane region" description="Helical" evidence="11">
    <location>
        <begin position="142"/>
        <end position="160"/>
    </location>
</feature>
<dbReference type="GO" id="GO:0000026">
    <property type="term" value="F:alpha-1,2-mannosyltransferase activity"/>
    <property type="evidence" value="ECO:0007669"/>
    <property type="project" value="TreeGrafter"/>
</dbReference>
<keyword evidence="4 11" id="KW-0328">Glycosyltransferase</keyword>
<dbReference type="EC" id="2.4.1.-" evidence="11"/>
<comment type="subcellular location">
    <subcellularLocation>
        <location evidence="1 11">Endoplasmic reticulum membrane</location>
        <topology evidence="1 11">Multi-pass membrane protein</topology>
    </subcellularLocation>
</comment>
<keyword evidence="9 11" id="KW-0472">Membrane</keyword>
<keyword evidence="7 11" id="KW-0256">Endoplasmic reticulum</keyword>
<evidence type="ECO:0000256" key="9">
    <source>
        <dbReference type="ARBA" id="ARBA00023136"/>
    </source>
</evidence>
<dbReference type="GO" id="GO:0006506">
    <property type="term" value="P:GPI anchor biosynthetic process"/>
    <property type="evidence" value="ECO:0007669"/>
    <property type="project" value="UniProtKB-KW"/>
</dbReference>
<dbReference type="Pfam" id="PF03901">
    <property type="entry name" value="Glyco_transf_22"/>
    <property type="match status" value="1"/>
</dbReference>
<dbReference type="EMBL" id="ML004495">
    <property type="protein sequence ID" value="RKP29309.1"/>
    <property type="molecule type" value="Genomic_DNA"/>
</dbReference>
<name>A0A4V1J2P8_9ASCO</name>
<proteinExistence type="inferred from homology"/>
<feature type="transmembrane region" description="Helical" evidence="11">
    <location>
        <begin position="336"/>
        <end position="354"/>
    </location>
</feature>
<evidence type="ECO:0000256" key="2">
    <source>
        <dbReference type="ARBA" id="ARBA00004687"/>
    </source>
</evidence>
<keyword evidence="6 11" id="KW-0812">Transmembrane</keyword>
<feature type="transmembrane region" description="Helical" evidence="11">
    <location>
        <begin position="195"/>
        <end position="212"/>
    </location>
</feature>
<sequence>MLLLNWRHVYVATIGLRFFFALSNSYIHPDEHFQSFEPLAGLVFGFSTDLPWEFRLTDPARSIAPLLVVYYSLMQLASWIQLSPMQTFYLVRLAVMLVSWMATDWFLYKMLPTKQERIKAIFFVLTSYVSIVYQSHTFSNSVETVLVLAVVYLINKLRFLRSVPSNQFSLNEIAYIGVCIGAISAFGVFNRVTFPVFIVFPALFLVPAILQWKRLVPCLLIGFCFTSAVCIVVDTSFYHLIPVWETLRHVWQRPFSSYVIAPLNNLMYNSRIENLSNHGIHPHYTHVAINLPQLLGPGLIFLFGRGRNMYWKSTPFFSAMGGILFLSIVPHQELRFLVPVVPLLCACFDLTVFERFVKRNISLVSLTLKFWLVFNVLMAIVMGVFHQGGVIPAVDYFHTSHSIQASPYTIVWWRTYLAPTWMLGDTLNTTQFVLINDEHAKFEVDSAKRNHNINAMGMLRANLQLVLEVFGKHAKEIYVVTPIASFEQCFEKSGYEKVWNYLYHMDMDHLDFTDLSSLKPGLGIYRKIQ</sequence>
<keyword evidence="13" id="KW-1185">Reference proteome</keyword>
<dbReference type="InterPro" id="IPR005599">
    <property type="entry name" value="GPI_mannosylTrfase"/>
</dbReference>
<comment type="similarity">
    <text evidence="10">Belongs to the glycosyltransferase 22 family. PIGZ subfamily.</text>
</comment>
<dbReference type="AlphaFoldDB" id="A0A4V1J2P8"/>
<evidence type="ECO:0000256" key="4">
    <source>
        <dbReference type="ARBA" id="ARBA00022676"/>
    </source>
</evidence>
<evidence type="ECO:0000313" key="12">
    <source>
        <dbReference type="EMBL" id="RKP29309.1"/>
    </source>
</evidence>
<feature type="transmembrane region" description="Helical" evidence="11">
    <location>
        <begin position="172"/>
        <end position="189"/>
    </location>
</feature>